<dbReference type="RefSeq" id="WP_012695370.1">
    <property type="nucleotide sequence ID" value="NC_012529.1"/>
</dbReference>
<dbReference type="PANTHER" id="PTHR20842:SF0">
    <property type="entry name" value="ALPHA-ASPARTYL DIPEPTIDASE"/>
    <property type="match status" value="1"/>
</dbReference>
<name>C1D3B1_DEIDV</name>
<evidence type="ECO:0000256" key="2">
    <source>
        <dbReference type="ARBA" id="ARBA00022670"/>
    </source>
</evidence>
<evidence type="ECO:0000256" key="4">
    <source>
        <dbReference type="ARBA" id="ARBA00022825"/>
    </source>
</evidence>
<reference evidence="5 6" key="1">
    <citation type="journal article" date="2009" name="PLoS Genet.">
        <title>Alliance of proteomics and genomics to unravel the specificities of Sahara bacterium Deinococcus deserti.</title>
        <authorList>
            <person name="de Groot A."/>
            <person name="Dulermo R."/>
            <person name="Ortet P."/>
            <person name="Blanchard L."/>
            <person name="Guerin P."/>
            <person name="Fernandez B."/>
            <person name="Vacherie B."/>
            <person name="Dossat C."/>
            <person name="Jolivet E."/>
            <person name="Siguier P."/>
            <person name="Chandler M."/>
            <person name="Barakat M."/>
            <person name="Dedieu A."/>
            <person name="Barbe V."/>
            <person name="Heulin T."/>
            <person name="Sommer S."/>
            <person name="Achouak W."/>
            <person name="Armengaud J."/>
        </authorList>
    </citation>
    <scope>NUCLEOTIDE SEQUENCE [LARGE SCALE GENOMIC DNA]</scope>
    <source>
        <strain evidence="6">DSM 17065 / CIP 109153 / LMG 22923 / VCD115</strain>
        <plasmid evidence="6">pDeide2</plasmid>
    </source>
</reference>
<evidence type="ECO:0000256" key="3">
    <source>
        <dbReference type="ARBA" id="ARBA00022801"/>
    </source>
</evidence>
<keyword evidence="6" id="KW-1185">Reference proteome</keyword>
<gene>
    <name evidence="5" type="ordered locus">Deide_2p02252</name>
</gene>
<dbReference type="SUPFAM" id="SSF52317">
    <property type="entry name" value="Class I glutamine amidotransferase-like"/>
    <property type="match status" value="1"/>
</dbReference>
<keyword evidence="3" id="KW-0378">Hydrolase</keyword>
<dbReference type="InterPro" id="IPR029062">
    <property type="entry name" value="Class_I_gatase-like"/>
</dbReference>
<keyword evidence="4" id="KW-0720">Serine protease</keyword>
<keyword evidence="2" id="KW-0645">Protease</keyword>
<dbReference type="HOGENOM" id="CLU_103651_0_0_0"/>
<geneLocation type="plasmid" evidence="6">
    <name>pDeide2</name>
</geneLocation>
<evidence type="ECO:0000313" key="5">
    <source>
        <dbReference type="EMBL" id="ACO47900.1"/>
    </source>
</evidence>
<dbReference type="InterPro" id="IPR005320">
    <property type="entry name" value="Peptidase_S51"/>
</dbReference>
<dbReference type="KEGG" id="ddr:Deide_2p02252"/>
<sequence>MTPHTLVLYSAQETPEDARVDQVLLSLVPPGARVKFVPSSGDPDRSWFRAKQAYYARLGLTLDPYTRIDRALDRAAWRALLSCDAIHFSGGNTYYFVAWLRRHSLQNDLRAWVANGGVYVGISAGAILSTPHIGTTHLGAYADNPVNDDPTGLNLVNFAFQPHFDGTPGLLHELSRFAAQHALPVYACPDGSGVVVQNQEVTCIGEVIRLDP</sequence>
<organism evidence="5 6">
    <name type="scientific">Deinococcus deserti (strain DSM 17065 / CIP 109153 / LMG 22923 / VCD115)</name>
    <dbReference type="NCBI Taxonomy" id="546414"/>
    <lineage>
        <taxon>Bacteria</taxon>
        <taxon>Thermotogati</taxon>
        <taxon>Deinococcota</taxon>
        <taxon>Deinococci</taxon>
        <taxon>Deinococcales</taxon>
        <taxon>Deinococcaceae</taxon>
        <taxon>Deinococcus</taxon>
    </lineage>
</organism>
<dbReference type="AlphaFoldDB" id="C1D3B1"/>
<protein>
    <submittedName>
        <fullName evidence="5">Putative dipeptidase E</fullName>
    </submittedName>
</protein>
<keyword evidence="5" id="KW-0614">Plasmid</keyword>
<dbReference type="GO" id="GO:0008236">
    <property type="term" value="F:serine-type peptidase activity"/>
    <property type="evidence" value="ECO:0007669"/>
    <property type="project" value="UniProtKB-KW"/>
</dbReference>
<dbReference type="Proteomes" id="UP000002208">
    <property type="component" value="Plasmid 2"/>
</dbReference>
<evidence type="ECO:0000256" key="1">
    <source>
        <dbReference type="ARBA" id="ARBA00006534"/>
    </source>
</evidence>
<dbReference type="Gene3D" id="3.40.50.880">
    <property type="match status" value="1"/>
</dbReference>
<dbReference type="EMBL" id="CP001116">
    <property type="protein sequence ID" value="ACO47900.1"/>
    <property type="molecule type" value="Genomic_DNA"/>
</dbReference>
<dbReference type="OrthoDB" id="9778515at2"/>
<comment type="similarity">
    <text evidence="1">Belongs to the peptidase S51 family.</text>
</comment>
<dbReference type="Pfam" id="PF03575">
    <property type="entry name" value="Peptidase_S51"/>
    <property type="match status" value="1"/>
</dbReference>
<evidence type="ECO:0000313" key="6">
    <source>
        <dbReference type="Proteomes" id="UP000002208"/>
    </source>
</evidence>
<accession>C1D3B1</accession>
<proteinExistence type="inferred from homology"/>
<dbReference type="PANTHER" id="PTHR20842">
    <property type="entry name" value="PROTEASE S51 ALPHA-ASPARTYL DIPEPTIDASE"/>
    <property type="match status" value="1"/>
</dbReference>
<dbReference type="GO" id="GO:0006508">
    <property type="term" value="P:proteolysis"/>
    <property type="evidence" value="ECO:0007669"/>
    <property type="project" value="UniProtKB-KW"/>
</dbReference>